<dbReference type="EMBL" id="CP051775">
    <property type="protein sequence ID" value="QJE73608.1"/>
    <property type="molecule type" value="Genomic_DNA"/>
</dbReference>
<name>A0A858R885_9PROT</name>
<dbReference type="Gene3D" id="2.40.160.20">
    <property type="match status" value="1"/>
</dbReference>
<reference evidence="1" key="1">
    <citation type="submission" date="2020-04" db="EMBL/GenBank/DDBJ databases">
        <title>A desert anoxygenic phototrophic bacterium fixes CO2 using RubisCO under aerobic conditions.</title>
        <authorList>
            <person name="Tang K."/>
        </authorList>
    </citation>
    <scope>NUCLEOTIDE SEQUENCE [LARGE SCALE GENOMIC DNA]</scope>
    <source>
        <strain evidence="1">MIMtkB3</strain>
    </source>
</reference>
<gene>
    <name evidence="1" type="ORF">HHL28_11380</name>
</gene>
<proteinExistence type="predicted"/>
<protein>
    <submittedName>
        <fullName evidence="1">Acyloxyacyl hydrolase</fullName>
    </submittedName>
</protein>
<dbReference type="GO" id="GO:0016787">
    <property type="term" value="F:hydrolase activity"/>
    <property type="evidence" value="ECO:0007669"/>
    <property type="project" value="UniProtKB-KW"/>
</dbReference>
<evidence type="ECO:0000313" key="2">
    <source>
        <dbReference type="Proteomes" id="UP000501891"/>
    </source>
</evidence>
<dbReference type="Pfam" id="PF09411">
    <property type="entry name" value="PagL"/>
    <property type="match status" value="1"/>
</dbReference>
<sequence>MRIPRMAALAALLLAIPGMAGAGELRLGLLRQDFTSFWAAGRNFERAWALNAEWAADPLGRVIGGELIPFAGGTWAPGKELDRLHAGLNWQLSADRAFLRLGLGVAVHNGKTNDPDSYGRRRQMGSRFLFHVPVEVGFRLDQRLSLSAYFDHVSNANLDDINPGIDTAGLRVGLRF</sequence>
<dbReference type="AlphaFoldDB" id="A0A858R885"/>
<keyword evidence="2" id="KW-1185">Reference proteome</keyword>
<accession>A0A858R885</accession>
<dbReference type="Proteomes" id="UP000501891">
    <property type="component" value="Chromosome"/>
</dbReference>
<dbReference type="KEGG" id="acru:HHL28_11380"/>
<organism evidence="1 2">
    <name type="scientific">Aerophototrophica crusticola</name>
    <dbReference type="NCBI Taxonomy" id="1709002"/>
    <lineage>
        <taxon>Bacteria</taxon>
        <taxon>Pseudomonadati</taxon>
        <taxon>Pseudomonadota</taxon>
        <taxon>Alphaproteobacteria</taxon>
        <taxon>Rhodospirillales</taxon>
        <taxon>Rhodospirillaceae</taxon>
        <taxon>Aerophototrophica</taxon>
    </lineage>
</organism>
<evidence type="ECO:0000313" key="1">
    <source>
        <dbReference type="EMBL" id="QJE73608.1"/>
    </source>
</evidence>
<dbReference type="InterPro" id="IPR018550">
    <property type="entry name" value="Lipid-A_deacylase-rel"/>
</dbReference>
<keyword evidence="1" id="KW-0378">Hydrolase</keyword>